<dbReference type="Pfam" id="PF21000">
    <property type="entry name" value="RMI1_N_N"/>
    <property type="match status" value="1"/>
</dbReference>
<reference evidence="4 5" key="1">
    <citation type="journal article" date="2016" name="Genome Biol. Evol.">
        <title>Divergent and convergent evolution of fungal pathogenicity.</title>
        <authorList>
            <person name="Shang Y."/>
            <person name="Xiao G."/>
            <person name="Zheng P."/>
            <person name="Cen K."/>
            <person name="Zhan S."/>
            <person name="Wang C."/>
        </authorList>
    </citation>
    <scope>NUCLEOTIDE SEQUENCE [LARGE SCALE GENOMIC DNA]</scope>
    <source>
        <strain evidence="4 5">RCEF 264</strain>
    </source>
</reference>
<dbReference type="EMBL" id="AZHD01000023">
    <property type="protein sequence ID" value="OAA54540.1"/>
    <property type="molecule type" value="Genomic_DNA"/>
</dbReference>
<dbReference type="InterPro" id="IPR042470">
    <property type="entry name" value="RMI1_N_C_sf"/>
</dbReference>
<dbReference type="Pfam" id="PF08585">
    <property type="entry name" value="RMI1_N_C"/>
    <property type="match status" value="1"/>
</dbReference>
<feature type="compositionally biased region" description="Acidic residues" evidence="1">
    <location>
        <begin position="165"/>
        <end position="174"/>
    </location>
</feature>
<dbReference type="InterPro" id="IPR013894">
    <property type="entry name" value="RMI1_OB"/>
</dbReference>
<keyword evidence="5" id="KW-1185">Reference proteome</keyword>
<dbReference type="AlphaFoldDB" id="A0A162MDB6"/>
<dbReference type="Gene3D" id="2.40.50.770">
    <property type="entry name" value="RecQ-mediated genome instability protein Rmi1, C-terminal domain"/>
    <property type="match status" value="1"/>
</dbReference>
<accession>A0A162MDB6</accession>
<comment type="caution">
    <text evidence="4">The sequence shown here is derived from an EMBL/GenBank/DDBJ whole genome shotgun (WGS) entry which is preliminary data.</text>
</comment>
<feature type="compositionally biased region" description="Basic and acidic residues" evidence="1">
    <location>
        <begin position="175"/>
        <end position="184"/>
    </location>
</feature>
<feature type="compositionally biased region" description="Low complexity" evidence="1">
    <location>
        <begin position="187"/>
        <end position="199"/>
    </location>
</feature>
<proteinExistence type="predicted"/>
<dbReference type="InterPro" id="IPR049363">
    <property type="entry name" value="RMI1_N"/>
</dbReference>
<feature type="domain" description="RecQ mediated genome instability protein 1 OB-fold" evidence="2">
    <location>
        <begin position="110"/>
        <end position="224"/>
    </location>
</feature>
<protein>
    <submittedName>
        <fullName evidence="4">Mediated genome instability protein rmi1</fullName>
    </submittedName>
</protein>
<feature type="domain" description="RMI1 N-terminal" evidence="3">
    <location>
        <begin position="22"/>
        <end position="73"/>
    </location>
</feature>
<evidence type="ECO:0000313" key="5">
    <source>
        <dbReference type="Proteomes" id="UP000076874"/>
    </source>
</evidence>
<evidence type="ECO:0000259" key="3">
    <source>
        <dbReference type="Pfam" id="PF21000"/>
    </source>
</evidence>
<dbReference type="Proteomes" id="UP000076874">
    <property type="component" value="Unassembled WGS sequence"/>
</dbReference>
<organism evidence="4 5">
    <name type="scientific">Niveomyces insectorum RCEF 264</name>
    <dbReference type="NCBI Taxonomy" id="1081102"/>
    <lineage>
        <taxon>Eukaryota</taxon>
        <taxon>Fungi</taxon>
        <taxon>Dikarya</taxon>
        <taxon>Ascomycota</taxon>
        <taxon>Pezizomycotina</taxon>
        <taxon>Sordariomycetes</taxon>
        <taxon>Hypocreomycetidae</taxon>
        <taxon>Hypocreales</taxon>
        <taxon>Cordycipitaceae</taxon>
        <taxon>Niveomyces</taxon>
    </lineage>
</organism>
<evidence type="ECO:0000256" key="1">
    <source>
        <dbReference type="SAM" id="MobiDB-lite"/>
    </source>
</evidence>
<feature type="region of interest" description="Disordered" evidence="1">
    <location>
        <begin position="159"/>
        <end position="202"/>
    </location>
</feature>
<evidence type="ECO:0000313" key="4">
    <source>
        <dbReference type="EMBL" id="OAA54540.1"/>
    </source>
</evidence>
<dbReference type="OrthoDB" id="341511at2759"/>
<name>A0A162MDB6_9HYPO</name>
<evidence type="ECO:0000259" key="2">
    <source>
        <dbReference type="Pfam" id="PF08585"/>
    </source>
</evidence>
<sequence length="247" mass="26104">MATPQQQQQQQQARQLRAALVANQLPPPTTTWLLAVINDHNHHHQQQPQQRTTPAPTLLAAATARLLAADLTAPGLLDAAATPSGPATAAAGTTTESRFVFPAHLVSKAATATQETRLPHDVVVQVRDVENLAQSRWQQVQALEAIARGEQTRGRTVVRLPVGGGDDDDGGGDGEQERLEEGRRPPGAAAAGTTTTTTGNPTHRLVLEDAAGQSLYALELVRCPLHAAWVDTRLARLRAAAQDAAAG</sequence>
<dbReference type="STRING" id="1081102.A0A162MDB6"/>
<gene>
    <name evidence="4" type="ORF">SPI_08786</name>
</gene>